<organism evidence="2 3">
    <name type="scientific">Tenuifilum thalassicum</name>
    <dbReference type="NCBI Taxonomy" id="2590900"/>
    <lineage>
        <taxon>Bacteria</taxon>
        <taxon>Pseudomonadati</taxon>
        <taxon>Bacteroidota</taxon>
        <taxon>Bacteroidia</taxon>
        <taxon>Bacteroidales</taxon>
        <taxon>Tenuifilaceae</taxon>
        <taxon>Tenuifilum</taxon>
    </lineage>
</organism>
<dbReference type="EMBL" id="CP041345">
    <property type="protein sequence ID" value="QKG81109.1"/>
    <property type="molecule type" value="Genomic_DNA"/>
</dbReference>
<protein>
    <submittedName>
        <fullName evidence="2">FMN-binding protein</fullName>
    </submittedName>
</protein>
<name>A0A7D3Y633_9BACT</name>
<evidence type="ECO:0000259" key="1">
    <source>
        <dbReference type="Pfam" id="PF04205"/>
    </source>
</evidence>
<dbReference type="Pfam" id="PF04205">
    <property type="entry name" value="FMN_bind"/>
    <property type="match status" value="1"/>
</dbReference>
<reference evidence="2 3" key="1">
    <citation type="submission" date="2019-07" db="EMBL/GenBank/DDBJ databases">
        <title>Thalassofilum flectens gen. nov., sp. nov., a novel moderate thermophilic anaerobe from a shallow sea hot spring in Kunashir Island (Russia), representing a new family in the order Bacteroidales, and proposal of Thalassofilacea fam. nov.</title>
        <authorList>
            <person name="Kochetkova T.V."/>
            <person name="Podosokorskaya O.A."/>
            <person name="Novikov A."/>
            <person name="Elcheninov A.G."/>
            <person name="Toshchakov S.V."/>
            <person name="Kublanov I.V."/>
        </authorList>
    </citation>
    <scope>NUCLEOTIDE SEQUENCE [LARGE SCALE GENOMIC DNA]</scope>
    <source>
        <strain evidence="2 3">38-H</strain>
    </source>
</reference>
<accession>A0A7D3Y633</accession>
<dbReference type="GO" id="GO:0016020">
    <property type="term" value="C:membrane"/>
    <property type="evidence" value="ECO:0007669"/>
    <property type="project" value="InterPro"/>
</dbReference>
<dbReference type="KEGG" id="ttz:FHG85_12810"/>
<proteinExistence type="predicted"/>
<feature type="domain" description="FMN-binding" evidence="1">
    <location>
        <begin position="111"/>
        <end position="172"/>
    </location>
</feature>
<keyword evidence="3" id="KW-1185">Reference proteome</keyword>
<dbReference type="Proteomes" id="UP000500961">
    <property type="component" value="Chromosome"/>
</dbReference>
<sequence length="198" mass="22263">MLVLVLTSKNRNEMKLKLLISLLFIGIHGFSQNESVPRELIKEIKKISNQSLPNLTTMGKVADGTFYTIKNAKPAFYAYCGRVYTCRTSGCDTNNPSYSNANEFFDYFILYDKTPKIIAVKIYSYEATHGHEIGTKGWLKQFIGYSGTRKLSVGKEIDAISGATTSANNITNDIYVKTKTLKKLIAKNRNSYNLVCKQ</sequence>
<dbReference type="AlphaFoldDB" id="A0A7D3Y633"/>
<dbReference type="InterPro" id="IPR007329">
    <property type="entry name" value="FMN-bd"/>
</dbReference>
<evidence type="ECO:0000313" key="2">
    <source>
        <dbReference type="EMBL" id="QKG81109.1"/>
    </source>
</evidence>
<dbReference type="GO" id="GO:0010181">
    <property type="term" value="F:FMN binding"/>
    <property type="evidence" value="ECO:0007669"/>
    <property type="project" value="InterPro"/>
</dbReference>
<evidence type="ECO:0000313" key="3">
    <source>
        <dbReference type="Proteomes" id="UP000500961"/>
    </source>
</evidence>
<gene>
    <name evidence="2" type="ORF">FHG85_12810</name>
</gene>